<feature type="compositionally biased region" description="Low complexity" evidence="1">
    <location>
        <begin position="193"/>
        <end position="204"/>
    </location>
</feature>
<name>A0A3S5A3K3_9PLAT</name>
<feature type="compositionally biased region" description="Polar residues" evidence="1">
    <location>
        <begin position="155"/>
        <end position="172"/>
    </location>
</feature>
<feature type="region of interest" description="Disordered" evidence="1">
    <location>
        <begin position="155"/>
        <end position="174"/>
    </location>
</feature>
<comment type="caution">
    <text evidence="2">The sequence shown here is derived from an EMBL/GenBank/DDBJ whole genome shotgun (WGS) entry which is preliminary data.</text>
</comment>
<organism evidence="2 3">
    <name type="scientific">Protopolystoma xenopodis</name>
    <dbReference type="NCBI Taxonomy" id="117903"/>
    <lineage>
        <taxon>Eukaryota</taxon>
        <taxon>Metazoa</taxon>
        <taxon>Spiralia</taxon>
        <taxon>Lophotrochozoa</taxon>
        <taxon>Platyhelminthes</taxon>
        <taxon>Monogenea</taxon>
        <taxon>Polyopisthocotylea</taxon>
        <taxon>Polystomatidea</taxon>
        <taxon>Polystomatidae</taxon>
        <taxon>Protopolystoma</taxon>
    </lineage>
</organism>
<feature type="region of interest" description="Disordered" evidence="1">
    <location>
        <begin position="89"/>
        <end position="114"/>
    </location>
</feature>
<feature type="region of interest" description="Disordered" evidence="1">
    <location>
        <begin position="16"/>
        <end position="40"/>
    </location>
</feature>
<dbReference type="AlphaFoldDB" id="A0A3S5A3K3"/>
<feature type="compositionally biased region" description="Polar residues" evidence="1">
    <location>
        <begin position="89"/>
        <end position="99"/>
    </location>
</feature>
<accession>A0A3S5A3K3</accession>
<dbReference type="Proteomes" id="UP000784294">
    <property type="component" value="Unassembled WGS sequence"/>
</dbReference>
<keyword evidence="3" id="KW-1185">Reference proteome</keyword>
<feature type="region of interest" description="Disordered" evidence="1">
    <location>
        <begin position="213"/>
        <end position="311"/>
    </location>
</feature>
<feature type="region of interest" description="Disordered" evidence="1">
    <location>
        <begin position="188"/>
        <end position="207"/>
    </location>
</feature>
<evidence type="ECO:0000256" key="1">
    <source>
        <dbReference type="SAM" id="MobiDB-lite"/>
    </source>
</evidence>
<gene>
    <name evidence="2" type="ORF">PXEA_LOCUS7540</name>
</gene>
<protein>
    <submittedName>
        <fullName evidence="2">Uncharacterized protein</fullName>
    </submittedName>
</protein>
<proteinExistence type="predicted"/>
<feature type="compositionally biased region" description="Polar residues" evidence="1">
    <location>
        <begin position="258"/>
        <end position="311"/>
    </location>
</feature>
<feature type="compositionally biased region" description="Polar residues" evidence="1">
    <location>
        <begin position="213"/>
        <end position="229"/>
    </location>
</feature>
<feature type="compositionally biased region" description="Low complexity" evidence="1">
    <location>
        <begin position="20"/>
        <end position="38"/>
    </location>
</feature>
<evidence type="ECO:0000313" key="3">
    <source>
        <dbReference type="Proteomes" id="UP000784294"/>
    </source>
</evidence>
<reference evidence="2" key="1">
    <citation type="submission" date="2018-11" db="EMBL/GenBank/DDBJ databases">
        <authorList>
            <consortium name="Pathogen Informatics"/>
        </authorList>
    </citation>
    <scope>NUCLEOTIDE SEQUENCE</scope>
</reference>
<dbReference type="EMBL" id="CAAALY010020004">
    <property type="protein sequence ID" value="VEL14100.1"/>
    <property type="molecule type" value="Genomic_DNA"/>
</dbReference>
<feature type="compositionally biased region" description="Low complexity" evidence="1">
    <location>
        <begin position="240"/>
        <end position="250"/>
    </location>
</feature>
<evidence type="ECO:0000313" key="2">
    <source>
        <dbReference type="EMBL" id="VEL14100.1"/>
    </source>
</evidence>
<sequence>MVRLFGLLSDDLDTDDDDISATVSTAPSSDTSSNSHPPILEHETHLNFAPILNELESPALPALFLSDQIEILGNSQTLTPNDNQAIVSGNSEDLTSTSLDSHDPSDMQVSSNSDYRSGEMGIGASLDDLPSCTINQTFINSDPCSLAQEDTVTTSLHCPSSSRTDASPSLHPTYSGEAAFSQLHLTKPIPEASKPTVPPSSSTSLEDMVPSQYINPLNSDKVSTPTLTPSRPAVTPEQISSDLSPLSLDRLPQRPIGQFSTSDTSGMSASENSEDAQNPQQIRSSTILQINQTNSSTPDSNKSEFYSDSIV</sequence>